<evidence type="ECO:0000256" key="2">
    <source>
        <dbReference type="SAM" id="Phobius"/>
    </source>
</evidence>
<dbReference type="RefSeq" id="WP_221764170.1">
    <property type="nucleotide sequence ID" value="NZ_AP024110.1"/>
</dbReference>
<evidence type="ECO:0000313" key="3">
    <source>
        <dbReference type="EMBL" id="BCM26153.1"/>
    </source>
</evidence>
<sequence length="192" mass="21663">MKKQLPYFLLVFLLPVIAVLWWWGLFSSATLQVSSEGDYRYAYLDAQGVYSKLVKKQDEVLFELKKQNITPGAEVTLLMSDPRTTPHDDLMAQAGFMIGKDVNPLPPLKVNTIAKREVVVAEIKAHPLLAYGKVYSALLDYAKQHNTGLHLPTLEIYEHSVLRVEMPFDEQPLPTQLKPDAAKTNKTESLNP</sequence>
<dbReference type="SUPFAM" id="SSF55136">
    <property type="entry name" value="Probable bacterial effector-binding domain"/>
    <property type="match status" value="1"/>
</dbReference>
<reference evidence="3" key="1">
    <citation type="journal article" date="2021" name="Arch. Microbiol.">
        <title>Methyloradius palustris gen. nov., sp. nov., a methanol-oxidizing bacterium isolated from snow.</title>
        <authorList>
            <person name="Miyadera T."/>
            <person name="Kojima H."/>
            <person name="Fukui M."/>
        </authorList>
    </citation>
    <scope>NUCLEOTIDE SEQUENCE</scope>
    <source>
        <strain evidence="3">Zm11</strain>
    </source>
</reference>
<feature type="region of interest" description="Disordered" evidence="1">
    <location>
        <begin position="171"/>
        <end position="192"/>
    </location>
</feature>
<evidence type="ECO:0000256" key="1">
    <source>
        <dbReference type="SAM" id="MobiDB-lite"/>
    </source>
</evidence>
<dbReference type="AlphaFoldDB" id="A0A8E4DI42"/>
<proteinExistence type="predicted"/>
<dbReference type="KEGG" id="mpau:ZMTM_24120"/>
<keyword evidence="2" id="KW-0472">Membrane</keyword>
<dbReference type="EMBL" id="AP024110">
    <property type="protein sequence ID" value="BCM26153.1"/>
    <property type="molecule type" value="Genomic_DNA"/>
</dbReference>
<evidence type="ECO:0008006" key="5">
    <source>
        <dbReference type="Google" id="ProtNLM"/>
    </source>
</evidence>
<dbReference type="Gene3D" id="3.20.80.10">
    <property type="entry name" value="Regulatory factor, effector binding domain"/>
    <property type="match status" value="1"/>
</dbReference>
<dbReference type="Proteomes" id="UP000826722">
    <property type="component" value="Chromosome"/>
</dbReference>
<evidence type="ECO:0000313" key="4">
    <source>
        <dbReference type="Proteomes" id="UP000826722"/>
    </source>
</evidence>
<gene>
    <name evidence="3" type="ORF">ZMTM_24120</name>
</gene>
<keyword evidence="2" id="KW-1133">Transmembrane helix</keyword>
<name>A0A8E4DI42_9PROT</name>
<protein>
    <recommendedName>
        <fullName evidence="5">GyrI-like small molecule binding domain-containing protein</fullName>
    </recommendedName>
</protein>
<accession>A0A8E4DI42</accession>
<feature type="transmembrane region" description="Helical" evidence="2">
    <location>
        <begin position="7"/>
        <end position="26"/>
    </location>
</feature>
<dbReference type="InterPro" id="IPR011256">
    <property type="entry name" value="Reg_factor_effector_dom_sf"/>
</dbReference>
<keyword evidence="4" id="KW-1185">Reference proteome</keyword>
<keyword evidence="2" id="KW-0812">Transmembrane</keyword>
<organism evidence="3 4">
    <name type="scientific">Methyloradius palustris</name>
    <dbReference type="NCBI Taxonomy" id="2778876"/>
    <lineage>
        <taxon>Bacteria</taxon>
        <taxon>Pseudomonadati</taxon>
        <taxon>Pseudomonadota</taxon>
        <taxon>Betaproteobacteria</taxon>
        <taxon>Nitrosomonadales</taxon>
        <taxon>Methylophilaceae</taxon>
        <taxon>Methyloradius</taxon>
    </lineage>
</organism>